<proteinExistence type="predicted"/>
<organism evidence="1">
    <name type="scientific">marine sediment metagenome</name>
    <dbReference type="NCBI Taxonomy" id="412755"/>
    <lineage>
        <taxon>unclassified sequences</taxon>
        <taxon>metagenomes</taxon>
        <taxon>ecological metagenomes</taxon>
    </lineage>
</organism>
<gene>
    <name evidence="1" type="ORF">LCGC14_1255290</name>
</gene>
<evidence type="ECO:0000313" key="1">
    <source>
        <dbReference type="EMBL" id="KKM88782.1"/>
    </source>
</evidence>
<dbReference type="EMBL" id="LAZR01006914">
    <property type="protein sequence ID" value="KKM88782.1"/>
    <property type="molecule type" value="Genomic_DNA"/>
</dbReference>
<dbReference type="AlphaFoldDB" id="A0A0F9P5T7"/>
<reference evidence="1" key="1">
    <citation type="journal article" date="2015" name="Nature">
        <title>Complex archaea that bridge the gap between prokaryotes and eukaryotes.</title>
        <authorList>
            <person name="Spang A."/>
            <person name="Saw J.H."/>
            <person name="Jorgensen S.L."/>
            <person name="Zaremba-Niedzwiedzka K."/>
            <person name="Martijn J."/>
            <person name="Lind A.E."/>
            <person name="van Eijk R."/>
            <person name="Schleper C."/>
            <person name="Guy L."/>
            <person name="Ettema T.J."/>
        </authorList>
    </citation>
    <scope>NUCLEOTIDE SEQUENCE</scope>
</reference>
<name>A0A0F9P5T7_9ZZZZ</name>
<sequence length="184" mass="20156">MIEEKTHALVFLDWAHHVIHEGNAYCAHVSNPDMDKSEEINICFTTPDNTTYLHALVLPVSSIFAEFKICEGATVTASTGTDVLARNRNRNESDTSVIVSTYDGSSYKLTRNATVTDDGTIIHIAMFGSGKRGGGAGGMRGTSEFILKVNTTYAFRLIGNGISSDNGIASLKLTWYEHINMRFE</sequence>
<protein>
    <submittedName>
        <fullName evidence="1">Uncharacterized protein</fullName>
    </submittedName>
</protein>
<accession>A0A0F9P5T7</accession>
<comment type="caution">
    <text evidence="1">The sequence shown here is derived from an EMBL/GenBank/DDBJ whole genome shotgun (WGS) entry which is preliminary data.</text>
</comment>